<keyword evidence="1" id="KW-0238">DNA-binding</keyword>
<dbReference type="GO" id="GO:0003677">
    <property type="term" value="F:DNA binding"/>
    <property type="evidence" value="ECO:0007669"/>
    <property type="project" value="UniProtKB-KW"/>
</dbReference>
<dbReference type="KEGG" id="dal:Dalk_4978"/>
<keyword evidence="5" id="KW-1185">Reference proteome</keyword>
<evidence type="ECO:0000256" key="2">
    <source>
        <dbReference type="SAM" id="MobiDB-lite"/>
    </source>
</evidence>
<dbReference type="RefSeq" id="WP_015949687.1">
    <property type="nucleotide sequence ID" value="NC_011768.1"/>
</dbReference>
<dbReference type="InterPro" id="IPR009057">
    <property type="entry name" value="Homeodomain-like_sf"/>
</dbReference>
<dbReference type="AlphaFoldDB" id="B8FDL9"/>
<feature type="domain" description="HTH tetR-type" evidence="3">
    <location>
        <begin position="31"/>
        <end position="75"/>
    </location>
</feature>
<sequence length="228" mass="25935">MKISIPGKNKKCSKDRWRGEGSKGAATRKMIIAAGRRVFRSHPYQAASFRMIAQEGGFSFTLINHYFTKAELFESVVEEVMEELLAASKTWMEGLDAMPAEKGLSLFLDRVLAYLFNKPDPVLLLMQNVAEGDKDGEIPGFDRFSAYVSEAKDMIIRVAPGEYDSEQAVWWVYSMINLMIVYIGASSYHAKVLGVAPRSPEYRNWIKQSLMYLFLPRLERSVKSKKLQ</sequence>
<gene>
    <name evidence="4" type="ordered locus">Dalk_4978</name>
</gene>
<dbReference type="HOGENOM" id="CLU_094893_0_0_7"/>
<proteinExistence type="predicted"/>
<name>B8FDL9_DESAL</name>
<dbReference type="eggNOG" id="COG1309">
    <property type="taxonomic scope" value="Bacteria"/>
</dbReference>
<evidence type="ECO:0000259" key="3">
    <source>
        <dbReference type="Pfam" id="PF00440"/>
    </source>
</evidence>
<feature type="region of interest" description="Disordered" evidence="2">
    <location>
        <begin position="1"/>
        <end position="23"/>
    </location>
</feature>
<accession>B8FDL9</accession>
<dbReference type="Pfam" id="PF00440">
    <property type="entry name" value="TetR_N"/>
    <property type="match status" value="1"/>
</dbReference>
<dbReference type="SUPFAM" id="SSF46689">
    <property type="entry name" value="Homeodomain-like"/>
    <property type="match status" value="1"/>
</dbReference>
<evidence type="ECO:0000313" key="5">
    <source>
        <dbReference type="Proteomes" id="UP000000739"/>
    </source>
</evidence>
<dbReference type="InterPro" id="IPR001647">
    <property type="entry name" value="HTH_TetR"/>
</dbReference>
<evidence type="ECO:0000313" key="4">
    <source>
        <dbReference type="EMBL" id="ACL06650.1"/>
    </source>
</evidence>
<protein>
    <submittedName>
        <fullName evidence="4">Transcriptional regulator, TetR family</fullName>
    </submittedName>
</protein>
<evidence type="ECO:0000256" key="1">
    <source>
        <dbReference type="ARBA" id="ARBA00023125"/>
    </source>
</evidence>
<reference evidence="4 5" key="1">
    <citation type="journal article" date="2012" name="Environ. Microbiol.">
        <title>The genome sequence of Desulfatibacillum alkenivorans AK-01: a blueprint for anaerobic alkane oxidation.</title>
        <authorList>
            <person name="Callaghan A.V."/>
            <person name="Morris B.E."/>
            <person name="Pereira I.A."/>
            <person name="McInerney M.J."/>
            <person name="Austin R.N."/>
            <person name="Groves J.T."/>
            <person name="Kukor J.J."/>
            <person name="Suflita J.M."/>
            <person name="Young L.Y."/>
            <person name="Zylstra G.J."/>
            <person name="Wawrik B."/>
        </authorList>
    </citation>
    <scope>NUCLEOTIDE SEQUENCE [LARGE SCALE GENOMIC DNA]</scope>
    <source>
        <strain evidence="4 5">AK-01</strain>
    </source>
</reference>
<dbReference type="Gene3D" id="1.10.357.10">
    <property type="entry name" value="Tetracycline Repressor, domain 2"/>
    <property type="match status" value="1"/>
</dbReference>
<dbReference type="EMBL" id="CP001322">
    <property type="protein sequence ID" value="ACL06650.1"/>
    <property type="molecule type" value="Genomic_DNA"/>
</dbReference>
<dbReference type="Proteomes" id="UP000000739">
    <property type="component" value="Chromosome"/>
</dbReference>
<organism evidence="4 5">
    <name type="scientific">Desulfatibacillum aliphaticivorans</name>
    <dbReference type="NCBI Taxonomy" id="218208"/>
    <lineage>
        <taxon>Bacteria</taxon>
        <taxon>Pseudomonadati</taxon>
        <taxon>Thermodesulfobacteriota</taxon>
        <taxon>Desulfobacteria</taxon>
        <taxon>Desulfobacterales</taxon>
        <taxon>Desulfatibacillaceae</taxon>
        <taxon>Desulfatibacillum</taxon>
    </lineage>
</organism>
<feature type="compositionally biased region" description="Basic and acidic residues" evidence="2">
    <location>
        <begin position="12"/>
        <end position="21"/>
    </location>
</feature>